<evidence type="ECO:0000313" key="2">
    <source>
        <dbReference type="EMBL" id="RAP03054.1"/>
    </source>
</evidence>
<proteinExistence type="predicted"/>
<keyword evidence="1" id="KW-0472">Membrane</keyword>
<dbReference type="AlphaFoldDB" id="A0A328Q1Z7"/>
<dbReference type="EMBL" id="NGJK01000053">
    <property type="protein sequence ID" value="RAP03054.1"/>
    <property type="molecule type" value="Genomic_DNA"/>
</dbReference>
<reference evidence="2 3" key="1">
    <citation type="submission" date="2017-05" db="EMBL/GenBank/DDBJ databases">
        <title>Host range expansion of the Methanosphaera genus to humans and monogastric animals involves recent and extensive reduction in genome content.</title>
        <authorList>
            <person name="Hoedt E.C."/>
            <person name="Volmer J.G."/>
            <person name="Parks D.H."/>
            <person name="Rosewarne C.P."/>
            <person name="Denman S.E."/>
            <person name="Mcsweeney C.S."/>
            <person name="O Cuiv P."/>
            <person name="Hugenholtz P."/>
            <person name="Tyson G.W."/>
            <person name="Morrison M."/>
        </authorList>
    </citation>
    <scope>NUCLEOTIDE SEQUENCE [LARGE SCALE GENOMIC DNA]</scope>
    <source>
        <strain evidence="2 3">PA5</strain>
    </source>
</reference>
<protein>
    <submittedName>
        <fullName evidence="2">Uncharacterized protein</fullName>
    </submittedName>
</protein>
<keyword evidence="1" id="KW-1133">Transmembrane helix</keyword>
<feature type="transmembrane region" description="Helical" evidence="1">
    <location>
        <begin position="7"/>
        <end position="28"/>
    </location>
</feature>
<dbReference type="Proteomes" id="UP000248557">
    <property type="component" value="Unassembled WGS sequence"/>
</dbReference>
<gene>
    <name evidence="2" type="ORF">CA615_04380</name>
</gene>
<dbReference type="RefSeq" id="WP_112149557.1">
    <property type="nucleotide sequence ID" value="NZ_CAUHHK010000007.1"/>
</dbReference>
<keyword evidence="1" id="KW-0812">Transmembrane</keyword>
<sequence>MSIKQILLTSLLSIILFIILEIIILLWLYSIGVLHIICYIILGSSLSGGMGFPGMLGLGSMYI</sequence>
<name>A0A328Q1Z7_9EURY</name>
<comment type="caution">
    <text evidence="2">The sequence shown here is derived from an EMBL/GenBank/DDBJ whole genome shotgun (WGS) entry which is preliminary data.</text>
</comment>
<evidence type="ECO:0000256" key="1">
    <source>
        <dbReference type="SAM" id="Phobius"/>
    </source>
</evidence>
<organism evidence="2 3">
    <name type="scientific">Methanosphaera stadtmanae</name>
    <dbReference type="NCBI Taxonomy" id="2317"/>
    <lineage>
        <taxon>Archaea</taxon>
        <taxon>Methanobacteriati</taxon>
        <taxon>Methanobacteriota</taxon>
        <taxon>Methanomada group</taxon>
        <taxon>Methanobacteria</taxon>
        <taxon>Methanobacteriales</taxon>
        <taxon>Methanobacteriaceae</taxon>
        <taxon>Methanosphaera</taxon>
    </lineage>
</organism>
<feature type="transmembrane region" description="Helical" evidence="1">
    <location>
        <begin position="34"/>
        <end position="58"/>
    </location>
</feature>
<accession>A0A328Q1Z7</accession>
<evidence type="ECO:0000313" key="3">
    <source>
        <dbReference type="Proteomes" id="UP000248557"/>
    </source>
</evidence>